<evidence type="ECO:0000256" key="1">
    <source>
        <dbReference type="ARBA" id="ARBA00022679"/>
    </source>
</evidence>
<feature type="region of interest" description="Disordered" evidence="2">
    <location>
        <begin position="135"/>
        <end position="154"/>
    </location>
</feature>
<dbReference type="SUPFAM" id="SSF53062">
    <property type="entry name" value="PTS system fructose IIA component-like"/>
    <property type="match status" value="1"/>
</dbReference>
<dbReference type="InterPro" id="IPR036662">
    <property type="entry name" value="PTS_EIIA_man-typ_sf"/>
</dbReference>
<dbReference type="EMBL" id="LBNQ01000020">
    <property type="protein sequence ID" value="KKW68299.1"/>
    <property type="molecule type" value="Genomic_DNA"/>
</dbReference>
<evidence type="ECO:0000313" key="4">
    <source>
        <dbReference type="EMBL" id="KKW68299.1"/>
    </source>
</evidence>
<dbReference type="GO" id="GO:0016740">
    <property type="term" value="F:transferase activity"/>
    <property type="evidence" value="ECO:0007669"/>
    <property type="project" value="UniProtKB-KW"/>
</dbReference>
<evidence type="ECO:0000313" key="5">
    <source>
        <dbReference type="Proteomes" id="UP000050580"/>
    </source>
</evidence>
<sequence length="154" mass="16498">MSDCRILVVAHAPLAAALKACAVHVFGAQADDVLALDVRPEHDVTHWLAQAPQLLGASQAPLLILTDVFGATPFNVARALADWSCARGVPAQMLTGANVPMLLRAMTYRDESLPELLERAESGAVQGVIHVSPKRGVQQANRPAHDPGHHHHHQ</sequence>
<name>A0A0U1Q0L1_9BURK</name>
<dbReference type="RefSeq" id="WP_046741357.1">
    <property type="nucleotide sequence ID" value="NZ_LBNQ01000020.1"/>
</dbReference>
<dbReference type="OrthoDB" id="8795346at2"/>
<dbReference type="InterPro" id="IPR051471">
    <property type="entry name" value="Bacterial_PTS_sugar_comp"/>
</dbReference>
<proteinExistence type="predicted"/>
<dbReference type="PROSITE" id="PS51096">
    <property type="entry name" value="PTS_EIIA_TYPE_4"/>
    <property type="match status" value="1"/>
</dbReference>
<dbReference type="GO" id="GO:0009401">
    <property type="term" value="P:phosphoenolpyruvate-dependent sugar phosphotransferase system"/>
    <property type="evidence" value="ECO:0007669"/>
    <property type="project" value="InterPro"/>
</dbReference>
<accession>A0A0U1Q0L1</accession>
<dbReference type="STRING" id="1610491.AAV94_05650"/>
<feature type="domain" description="PTS EIIA type-4" evidence="3">
    <location>
        <begin position="3"/>
        <end position="128"/>
    </location>
</feature>
<protein>
    <recommendedName>
        <fullName evidence="3">PTS EIIA type-4 domain-containing protein</fullName>
    </recommendedName>
</protein>
<dbReference type="PANTHER" id="PTHR33799:SF1">
    <property type="entry name" value="PTS SYSTEM MANNOSE-SPECIFIC EIIAB COMPONENT-RELATED"/>
    <property type="match status" value="1"/>
</dbReference>
<comment type="caution">
    <text evidence="4">The sequence shown here is derived from an EMBL/GenBank/DDBJ whole genome shotgun (WGS) entry which is preliminary data.</text>
</comment>
<dbReference type="Pfam" id="PF03610">
    <property type="entry name" value="EIIA-man"/>
    <property type="match status" value="1"/>
</dbReference>
<dbReference type="PANTHER" id="PTHR33799">
    <property type="entry name" value="PTS PERMEASE-RELATED-RELATED"/>
    <property type="match status" value="1"/>
</dbReference>
<evidence type="ECO:0000256" key="2">
    <source>
        <dbReference type="SAM" id="MobiDB-lite"/>
    </source>
</evidence>
<dbReference type="Proteomes" id="UP000050580">
    <property type="component" value="Unassembled WGS sequence"/>
</dbReference>
<dbReference type="Gene3D" id="3.40.50.510">
    <property type="entry name" value="Phosphotransferase system, mannose-type IIA component"/>
    <property type="match status" value="1"/>
</dbReference>
<keyword evidence="1" id="KW-0808">Transferase</keyword>
<keyword evidence="5" id="KW-1185">Reference proteome</keyword>
<reference evidence="4 5" key="1">
    <citation type="submission" date="2015-05" db="EMBL/GenBank/DDBJ databases">
        <title>Draft genome sequence of Lampropedia sp. CT6, isolated from the microbial mat of a hot water spring, located at Manikaran, India.</title>
        <authorList>
            <person name="Tripathi C."/>
            <person name="Rani P."/>
            <person name="Mahato N.K."/>
            <person name="Lal R."/>
        </authorList>
    </citation>
    <scope>NUCLEOTIDE SEQUENCE [LARGE SCALE GENOMIC DNA]</scope>
    <source>
        <strain evidence="4 5">CT6</strain>
    </source>
</reference>
<evidence type="ECO:0000259" key="3">
    <source>
        <dbReference type="PROSITE" id="PS51096"/>
    </source>
</evidence>
<dbReference type="InterPro" id="IPR004701">
    <property type="entry name" value="PTS_EIIA_man-typ"/>
</dbReference>
<gene>
    <name evidence="4" type="ORF">AAV94_05650</name>
</gene>
<dbReference type="AlphaFoldDB" id="A0A0U1Q0L1"/>
<organism evidence="4 5">
    <name type="scientific">Lampropedia cohaerens</name>
    <dbReference type="NCBI Taxonomy" id="1610491"/>
    <lineage>
        <taxon>Bacteria</taxon>
        <taxon>Pseudomonadati</taxon>
        <taxon>Pseudomonadota</taxon>
        <taxon>Betaproteobacteria</taxon>
        <taxon>Burkholderiales</taxon>
        <taxon>Comamonadaceae</taxon>
        <taxon>Lampropedia</taxon>
    </lineage>
</organism>
<dbReference type="GO" id="GO:0016020">
    <property type="term" value="C:membrane"/>
    <property type="evidence" value="ECO:0007669"/>
    <property type="project" value="InterPro"/>
</dbReference>